<evidence type="ECO:0000256" key="4">
    <source>
        <dbReference type="ARBA" id="ARBA00022771"/>
    </source>
</evidence>
<evidence type="ECO:0000256" key="7">
    <source>
        <dbReference type="PROSITE-ProRule" id="PRU00042"/>
    </source>
</evidence>
<evidence type="ECO:0000313" key="9">
    <source>
        <dbReference type="EMBL" id="KAL2831916.1"/>
    </source>
</evidence>
<dbReference type="Gene3D" id="3.30.160.60">
    <property type="entry name" value="Classic Zinc Finger"/>
    <property type="match status" value="1"/>
</dbReference>
<gene>
    <name evidence="9" type="ORF">BJY01DRAFT_105576</name>
</gene>
<proteinExistence type="predicted"/>
<evidence type="ECO:0000256" key="2">
    <source>
        <dbReference type="ARBA" id="ARBA00022723"/>
    </source>
</evidence>
<organism evidence="9 10">
    <name type="scientific">Aspergillus pseudoustus</name>
    <dbReference type="NCBI Taxonomy" id="1810923"/>
    <lineage>
        <taxon>Eukaryota</taxon>
        <taxon>Fungi</taxon>
        <taxon>Dikarya</taxon>
        <taxon>Ascomycota</taxon>
        <taxon>Pezizomycotina</taxon>
        <taxon>Eurotiomycetes</taxon>
        <taxon>Eurotiomycetidae</taxon>
        <taxon>Eurotiales</taxon>
        <taxon>Aspergillaceae</taxon>
        <taxon>Aspergillus</taxon>
        <taxon>Aspergillus subgen. Nidulantes</taxon>
    </lineage>
</organism>
<evidence type="ECO:0000256" key="5">
    <source>
        <dbReference type="ARBA" id="ARBA00022833"/>
    </source>
</evidence>
<dbReference type="PANTHER" id="PTHR24388">
    <property type="entry name" value="ZINC FINGER PROTEIN"/>
    <property type="match status" value="1"/>
</dbReference>
<dbReference type="Proteomes" id="UP001610446">
    <property type="component" value="Unassembled WGS sequence"/>
</dbReference>
<dbReference type="InterPro" id="IPR050527">
    <property type="entry name" value="Snail/Krueppel_Znf"/>
</dbReference>
<dbReference type="EMBL" id="JBFXLU010000272">
    <property type="protein sequence ID" value="KAL2831916.1"/>
    <property type="molecule type" value="Genomic_DNA"/>
</dbReference>
<protein>
    <recommendedName>
        <fullName evidence="8">C2H2-type domain-containing protein</fullName>
    </recommendedName>
</protein>
<reference evidence="9 10" key="1">
    <citation type="submission" date="2024-07" db="EMBL/GenBank/DDBJ databases">
        <title>Section-level genome sequencing and comparative genomics of Aspergillus sections Usti and Cavernicolus.</title>
        <authorList>
            <consortium name="Lawrence Berkeley National Laboratory"/>
            <person name="Nybo J.L."/>
            <person name="Vesth T.C."/>
            <person name="Theobald S."/>
            <person name="Frisvad J.C."/>
            <person name="Larsen T.O."/>
            <person name="Kjaerboelling I."/>
            <person name="Rothschild-Mancinelli K."/>
            <person name="Lyhne E.K."/>
            <person name="Kogle M.E."/>
            <person name="Barry K."/>
            <person name="Clum A."/>
            <person name="Na H."/>
            <person name="Ledsgaard L."/>
            <person name="Lin J."/>
            <person name="Lipzen A."/>
            <person name="Kuo A."/>
            <person name="Riley R."/>
            <person name="Mondo S."/>
            <person name="Labutti K."/>
            <person name="Haridas S."/>
            <person name="Pangalinan J."/>
            <person name="Salamov A.A."/>
            <person name="Simmons B.A."/>
            <person name="Magnuson J.K."/>
            <person name="Chen J."/>
            <person name="Drula E."/>
            <person name="Henrissat B."/>
            <person name="Wiebenga A."/>
            <person name="Lubbers R.J."/>
            <person name="Gomes A.C."/>
            <person name="Makela M.R."/>
            <person name="Stajich J."/>
            <person name="Grigoriev I.V."/>
            <person name="Mortensen U.H."/>
            <person name="De Vries R.P."/>
            <person name="Baker S.E."/>
            <person name="Andersen M.R."/>
        </authorList>
    </citation>
    <scope>NUCLEOTIDE SEQUENCE [LARGE SCALE GENOMIC DNA]</scope>
    <source>
        <strain evidence="9 10">CBS 123904</strain>
    </source>
</reference>
<keyword evidence="4 7" id="KW-0863">Zinc-finger</keyword>
<dbReference type="PROSITE" id="PS50157">
    <property type="entry name" value="ZINC_FINGER_C2H2_2"/>
    <property type="match status" value="1"/>
</dbReference>
<evidence type="ECO:0000256" key="6">
    <source>
        <dbReference type="ARBA" id="ARBA00023242"/>
    </source>
</evidence>
<accession>A0ABR4IVW8</accession>
<keyword evidence="6" id="KW-0539">Nucleus</keyword>
<dbReference type="SMART" id="SM00355">
    <property type="entry name" value="ZnF_C2H2"/>
    <property type="match status" value="5"/>
</dbReference>
<keyword evidence="5" id="KW-0862">Zinc</keyword>
<evidence type="ECO:0000256" key="3">
    <source>
        <dbReference type="ARBA" id="ARBA00022737"/>
    </source>
</evidence>
<sequence>MQQRKHICTRCQKGFSTAHAKQQHISDSLNHHVCHVCSSPLDYPTEEELNEHLEHDHNICTTCDRQFSTPRQLLQHDIDKHNMCVSCRRYFDNSYNLKSHKISHAKRNIGCPGCSRLFPTNSAMMLHLEAGTCDSGVDLDKINQLAFECYQAQWYKSSNANFDFKCPTCQTPFAYMSGILQHAESDSCEAGLGSTSPLGIFLEFSRSSIDCESSEC</sequence>
<comment type="subcellular location">
    <subcellularLocation>
        <location evidence="1">Nucleus</location>
    </subcellularLocation>
</comment>
<evidence type="ECO:0000313" key="10">
    <source>
        <dbReference type="Proteomes" id="UP001610446"/>
    </source>
</evidence>
<name>A0ABR4IVW8_9EURO</name>
<dbReference type="PROSITE" id="PS00028">
    <property type="entry name" value="ZINC_FINGER_C2H2_1"/>
    <property type="match status" value="1"/>
</dbReference>
<comment type="caution">
    <text evidence="9">The sequence shown here is derived from an EMBL/GenBank/DDBJ whole genome shotgun (WGS) entry which is preliminary data.</text>
</comment>
<evidence type="ECO:0000256" key="1">
    <source>
        <dbReference type="ARBA" id="ARBA00004123"/>
    </source>
</evidence>
<feature type="domain" description="C2H2-type" evidence="8">
    <location>
        <begin position="82"/>
        <end position="109"/>
    </location>
</feature>
<evidence type="ECO:0000259" key="8">
    <source>
        <dbReference type="PROSITE" id="PS50157"/>
    </source>
</evidence>
<keyword evidence="3" id="KW-0677">Repeat</keyword>
<dbReference type="InterPro" id="IPR013087">
    <property type="entry name" value="Znf_C2H2_type"/>
</dbReference>
<keyword evidence="2" id="KW-0479">Metal-binding</keyword>
<keyword evidence="10" id="KW-1185">Reference proteome</keyword>
<dbReference type="PANTHER" id="PTHR24388:SF54">
    <property type="entry name" value="PROTEIN ESCARGOT"/>
    <property type="match status" value="1"/>
</dbReference>